<evidence type="ECO:0000256" key="1">
    <source>
        <dbReference type="SAM" id="MobiDB-lite"/>
    </source>
</evidence>
<evidence type="ECO:0000313" key="3">
    <source>
        <dbReference type="Proteomes" id="UP001295684"/>
    </source>
</evidence>
<dbReference type="AlphaFoldDB" id="A0AAD1XY56"/>
<keyword evidence="3" id="KW-1185">Reference proteome</keyword>
<dbReference type="Proteomes" id="UP001295684">
    <property type="component" value="Unassembled WGS sequence"/>
</dbReference>
<feature type="region of interest" description="Disordered" evidence="1">
    <location>
        <begin position="105"/>
        <end position="154"/>
    </location>
</feature>
<evidence type="ECO:0000313" key="2">
    <source>
        <dbReference type="EMBL" id="CAI2381551.1"/>
    </source>
</evidence>
<reference evidence="2" key="1">
    <citation type="submission" date="2023-07" db="EMBL/GenBank/DDBJ databases">
        <authorList>
            <consortium name="AG Swart"/>
            <person name="Singh M."/>
            <person name="Singh A."/>
            <person name="Seah K."/>
            <person name="Emmerich C."/>
        </authorList>
    </citation>
    <scope>NUCLEOTIDE SEQUENCE</scope>
    <source>
        <strain evidence="2">DP1</strain>
    </source>
</reference>
<feature type="compositionally biased region" description="Basic and acidic residues" evidence="1">
    <location>
        <begin position="105"/>
        <end position="132"/>
    </location>
</feature>
<dbReference type="EMBL" id="CAMPGE010023630">
    <property type="protein sequence ID" value="CAI2381551.1"/>
    <property type="molecule type" value="Genomic_DNA"/>
</dbReference>
<protein>
    <submittedName>
        <fullName evidence="2">Uncharacterized protein</fullName>
    </submittedName>
</protein>
<gene>
    <name evidence="2" type="ORF">ECRASSUSDP1_LOCUS23007</name>
</gene>
<proteinExistence type="predicted"/>
<comment type="caution">
    <text evidence="2">The sequence shown here is derived from an EMBL/GenBank/DDBJ whole genome shotgun (WGS) entry which is preliminary data.</text>
</comment>
<feature type="compositionally biased region" description="Basic and acidic residues" evidence="1">
    <location>
        <begin position="140"/>
        <end position="154"/>
    </location>
</feature>
<sequence length="390" mass="44927">MGNPLSCFCKNYGPDNNEMVCVAKNKSLQDEEYQNAYLKIDKAGSNLRDQRMQNAQTHHKIASNAKEREQRILQAKQAIGTMRERLNPRREDAWKFGSMSIEETKSDFNGRWKEESKQEETKQAERRGKKDVGNGLRNKPRQEPNKVHTGDQDKQAKENIADYDYLSMICKEVTGQSQKYTSKSKFVIDLSVGYHLEFLFQIRKRMPDLDKFIIKNIPSDRKGDVKVFLQNYFPQSLNTFCFNIGADKYAIGLYMNELKMCCQRVLKEIRIHDFDIRQKNFVSLLSLCKTKDSLIFINCTIYLSSVPKLEKILIGSTLRKLGLARCGCSTNENRGTFRSHFQNLMSALSKCNDFKRSFEELYIPGCGVKSDVISQILKDNGFATVELCIS</sequence>
<organism evidence="2 3">
    <name type="scientific">Euplotes crassus</name>
    <dbReference type="NCBI Taxonomy" id="5936"/>
    <lineage>
        <taxon>Eukaryota</taxon>
        <taxon>Sar</taxon>
        <taxon>Alveolata</taxon>
        <taxon>Ciliophora</taxon>
        <taxon>Intramacronucleata</taxon>
        <taxon>Spirotrichea</taxon>
        <taxon>Hypotrichia</taxon>
        <taxon>Euplotida</taxon>
        <taxon>Euplotidae</taxon>
        <taxon>Moneuplotes</taxon>
    </lineage>
</organism>
<accession>A0AAD1XY56</accession>
<name>A0AAD1XY56_EUPCR</name>